<evidence type="ECO:0000256" key="2">
    <source>
        <dbReference type="ARBA" id="ARBA00023125"/>
    </source>
</evidence>
<gene>
    <name evidence="5" type="ORF">DN051_35695</name>
</gene>
<dbReference type="PANTHER" id="PTHR33204">
    <property type="entry name" value="TRANSCRIPTIONAL REGULATOR, MARR FAMILY"/>
    <property type="match status" value="1"/>
</dbReference>
<evidence type="ECO:0000259" key="4">
    <source>
        <dbReference type="PROSITE" id="PS51118"/>
    </source>
</evidence>
<dbReference type="Pfam" id="PF01638">
    <property type="entry name" value="HxlR"/>
    <property type="match status" value="1"/>
</dbReference>
<keyword evidence="3" id="KW-0804">Transcription</keyword>
<evidence type="ECO:0000256" key="3">
    <source>
        <dbReference type="ARBA" id="ARBA00023163"/>
    </source>
</evidence>
<evidence type="ECO:0000256" key="1">
    <source>
        <dbReference type="ARBA" id="ARBA00023015"/>
    </source>
</evidence>
<keyword evidence="6" id="KW-1185">Reference proteome</keyword>
<organism evidence="5 6">
    <name type="scientific">Streptomyces cadmiisoli</name>
    <dbReference type="NCBI Taxonomy" id="2184053"/>
    <lineage>
        <taxon>Bacteria</taxon>
        <taxon>Bacillati</taxon>
        <taxon>Actinomycetota</taxon>
        <taxon>Actinomycetes</taxon>
        <taxon>Kitasatosporales</taxon>
        <taxon>Streptomycetaceae</taxon>
        <taxon>Streptomyces</taxon>
        <taxon>Streptomyces aurantiacus group</taxon>
    </lineage>
</organism>
<dbReference type="Gene3D" id="1.10.10.10">
    <property type="entry name" value="Winged helix-like DNA-binding domain superfamily/Winged helix DNA-binding domain"/>
    <property type="match status" value="1"/>
</dbReference>
<dbReference type="PROSITE" id="PS51118">
    <property type="entry name" value="HTH_HXLR"/>
    <property type="match status" value="1"/>
</dbReference>
<protein>
    <submittedName>
        <fullName evidence="5">Transcriptional regulator</fullName>
    </submittedName>
</protein>
<dbReference type="EMBL" id="CP030073">
    <property type="protein sequence ID" value="AWW41360.1"/>
    <property type="molecule type" value="Genomic_DNA"/>
</dbReference>
<dbReference type="InterPro" id="IPR002577">
    <property type="entry name" value="HTH_HxlR"/>
</dbReference>
<dbReference type="KEGG" id="scad:DN051_35695"/>
<sequence length="128" mass="13888">MSQLERSSIHDDSCPSLQEALELVGRRWVGAILVAAEHGARRFGEYRGVIDGISDRLLSQRLKELEKLGIIERTVIPTTPVQVHYALTDTGQSLIDALQPLAQWSRQRAAGIGAVGVGATTAPVQLPH</sequence>
<dbReference type="GO" id="GO:0003677">
    <property type="term" value="F:DNA binding"/>
    <property type="evidence" value="ECO:0007669"/>
    <property type="project" value="UniProtKB-KW"/>
</dbReference>
<dbReference type="InterPro" id="IPR036390">
    <property type="entry name" value="WH_DNA-bd_sf"/>
</dbReference>
<reference evidence="5 6" key="1">
    <citation type="journal article" date="2019" name="Int. J. Syst. Evol. Microbiol.">
        <title>Streptomyces cadmiisoli sp. nov., a novel actinomycete isolated from cadmium-contaminated soil.</title>
        <authorList>
            <person name="Li K."/>
            <person name="Tang X."/>
            <person name="Zhao J."/>
            <person name="Guo Y."/>
            <person name="Tang Y."/>
            <person name="Gao J."/>
        </authorList>
    </citation>
    <scope>NUCLEOTIDE SEQUENCE [LARGE SCALE GENOMIC DNA]</scope>
    <source>
        <strain evidence="5 6">ZFG47</strain>
    </source>
</reference>
<evidence type="ECO:0000313" key="5">
    <source>
        <dbReference type="EMBL" id="AWW41360.1"/>
    </source>
</evidence>
<dbReference type="RefSeq" id="WP_112440777.1">
    <property type="nucleotide sequence ID" value="NZ_CP030073.1"/>
</dbReference>
<keyword evidence="2" id="KW-0238">DNA-binding</keyword>
<name>A0A2Z4J8Q2_9ACTN</name>
<evidence type="ECO:0000313" key="6">
    <source>
        <dbReference type="Proteomes" id="UP000249616"/>
    </source>
</evidence>
<proteinExistence type="predicted"/>
<feature type="domain" description="HTH hxlR-type" evidence="4">
    <location>
        <begin position="14"/>
        <end position="113"/>
    </location>
</feature>
<dbReference type="AlphaFoldDB" id="A0A2Z4J8Q2"/>
<keyword evidence="1" id="KW-0805">Transcription regulation</keyword>
<dbReference type="PANTHER" id="PTHR33204:SF37">
    <property type="entry name" value="HTH-TYPE TRANSCRIPTIONAL REGULATOR YODB"/>
    <property type="match status" value="1"/>
</dbReference>
<dbReference type="SUPFAM" id="SSF46785">
    <property type="entry name" value="Winged helix' DNA-binding domain"/>
    <property type="match status" value="1"/>
</dbReference>
<dbReference type="InterPro" id="IPR036388">
    <property type="entry name" value="WH-like_DNA-bd_sf"/>
</dbReference>
<dbReference type="Proteomes" id="UP000249616">
    <property type="component" value="Chromosome"/>
</dbReference>
<accession>A0A2Z4J8Q2</accession>